<feature type="compositionally biased region" description="Acidic residues" evidence="2">
    <location>
        <begin position="424"/>
        <end position="435"/>
    </location>
</feature>
<feature type="region of interest" description="Disordered" evidence="2">
    <location>
        <begin position="500"/>
        <end position="531"/>
    </location>
</feature>
<dbReference type="Gene3D" id="1.20.900.10">
    <property type="entry name" value="Dbl homology (DH) domain"/>
    <property type="match status" value="1"/>
</dbReference>
<feature type="compositionally biased region" description="Basic and acidic residues" evidence="2">
    <location>
        <begin position="10"/>
        <end position="21"/>
    </location>
</feature>
<name>A0ABN7T854_OIKDI</name>
<keyword evidence="1" id="KW-0344">Guanine-nucleotide releasing factor</keyword>
<proteinExistence type="predicted"/>
<feature type="region of interest" description="Disordered" evidence="2">
    <location>
        <begin position="340"/>
        <end position="464"/>
    </location>
</feature>
<feature type="compositionally biased region" description="Polar residues" evidence="2">
    <location>
        <begin position="282"/>
        <end position="296"/>
    </location>
</feature>
<organism evidence="4 5">
    <name type="scientific">Oikopleura dioica</name>
    <name type="common">Tunicate</name>
    <dbReference type="NCBI Taxonomy" id="34765"/>
    <lineage>
        <taxon>Eukaryota</taxon>
        <taxon>Metazoa</taxon>
        <taxon>Chordata</taxon>
        <taxon>Tunicata</taxon>
        <taxon>Appendicularia</taxon>
        <taxon>Copelata</taxon>
        <taxon>Oikopleuridae</taxon>
        <taxon>Oikopleura</taxon>
    </lineage>
</organism>
<dbReference type="PANTHER" id="PTHR12877">
    <property type="entry name" value="RHO GUANINE NUCLEOTIDE EXCHANGE FACTOR"/>
    <property type="match status" value="1"/>
</dbReference>
<dbReference type="Pfam" id="PF19056">
    <property type="entry name" value="WD40_2"/>
    <property type="match status" value="1"/>
</dbReference>
<accession>A0ABN7T854</accession>
<sequence>MSTNASENSVDNHEESGESKFSRVAKWRSSIRSGIKKSKKTTQKLSKQLKNETQKALDTVQQKLPLKTLSSGTSIDNLHGNQRFQSDASSFNPRDARDWNDNNDQVFLQGAWGSREQILEPELTTPTNSIKKTHTLLASNVEHTAAVARAFVEYAGPQDSPMSSPRAGSERSSMSAFDADTMYNTARSQAFDNNNSRPPAPPCPQPPLSPDHENEDSFFPPPPVSAPPLPISAPTSPHRKPSPPPVPLRRSHTSLSNPVSRSSSFRPAPPPPPPPISESRSGFRNSHIPNDSQPSAPSGYETVDRCQFNTMDMRRQWSINHNYEDQLEQDLDNTLETSTEVWGDVENADSFDDDSAEEYQIEDDFEDEQRDQFSKGSSPYRRVLRDADHATPSTSRSRPDSLASGPFAEGGRSIGSSKGSWDLETSEEGIDEDGSVDGGDADNSRTGSATPGSHQITSRLRDTFRSTLRDATKISRVKEMVRYVQRRPRSAIEKRAYRESSYFQGQQHDRRRSVQVEWGHLPPPPSGATDNDIKRRRILQSLVQTEKAYINSLGILEHDYRQQLLRQPVVEKSYVDRIFGKVTPIYSLHKLFEIALDSAIMDWDVTQRVGDIFTGTFDKQTVLEHYSAYINALPETLKLVQKLCARRTFFDFCTKQQETQGDNLNLFGLMLKPVQRFPQFLLILQDLLQSTPFEHPDRVALEGALTSLDKLTEQLDYRREIQEQRQLFYKLAKLSKTEWQEGDNGRVIKCGPATEVLELSNKDGDVVDLRDGILILTDKGKLLFLLNPKKQSNNKGSKDSEIEGCKLKWRCDVKDIRLSDFSEENLSKKLGSRDGIQSDLETLSQIESLVGKLSSNLETKTLTQELDSLKEKVNRSMNLVGSSVQTTITIQKNEGIRNDPWMKKYVRFSSGINAREWMDAIRAVRIRLVNDRIMPFTPWRTPQDDSTTTGADRVMPVYIGSVWPRNEQTNCDLEYSQFCSYASPEFDGSIYVWQANDDFVEISHIQKEDDIVSEQNRLRGRGFDPFIHSIQAKTSISSIMHAYNAVWVFLMDGDVMALQDCPPFRRFGLTKELTDDQVVQATIHGENGFLITTKSGVVAFAVINHEEQRDLTLVLENLVLDAGSPVRLIPIASKEETWAWRSGKVKAIKNGHIVDEFACRELGSVPLSASISKGTGVWVARGDLPILYLYHAHTKQLLQTFDLSHSAFTVKASHSFGVSHLTTMANFLVAGTTSGIVIVLPLPKLAVSNPSIVGPAHASAIGHLGRVAALHSIVPSILSSSDSGLDHATASSSKKNLHSQATLLFSIGQGHKNPRDAENKDVICISVWRSGS</sequence>
<evidence type="ECO:0000313" key="5">
    <source>
        <dbReference type="Proteomes" id="UP001158576"/>
    </source>
</evidence>
<reference evidence="4 5" key="1">
    <citation type="submission" date="2021-04" db="EMBL/GenBank/DDBJ databases">
        <authorList>
            <person name="Bliznina A."/>
        </authorList>
    </citation>
    <scope>NUCLEOTIDE SEQUENCE [LARGE SCALE GENOMIC DNA]</scope>
</reference>
<evidence type="ECO:0000259" key="3">
    <source>
        <dbReference type="PROSITE" id="PS50010"/>
    </source>
</evidence>
<gene>
    <name evidence="4" type="ORF">OKIOD_LOCUS15632</name>
</gene>
<feature type="compositionally biased region" description="Polar residues" evidence="2">
    <location>
        <begin position="182"/>
        <end position="197"/>
    </location>
</feature>
<evidence type="ECO:0000313" key="4">
    <source>
        <dbReference type="EMBL" id="CAG5112679.1"/>
    </source>
</evidence>
<dbReference type="Proteomes" id="UP001158576">
    <property type="component" value="Chromosome 2"/>
</dbReference>
<keyword evidence="5" id="KW-1185">Reference proteome</keyword>
<evidence type="ECO:0000256" key="1">
    <source>
        <dbReference type="ARBA" id="ARBA00022658"/>
    </source>
</evidence>
<feature type="compositionally biased region" description="Pro residues" evidence="2">
    <location>
        <begin position="219"/>
        <end position="231"/>
    </location>
</feature>
<evidence type="ECO:0000256" key="2">
    <source>
        <dbReference type="SAM" id="MobiDB-lite"/>
    </source>
</evidence>
<dbReference type="SUPFAM" id="SSF48065">
    <property type="entry name" value="DBL homology domain (DH-domain)"/>
    <property type="match status" value="1"/>
</dbReference>
<feature type="compositionally biased region" description="Pro residues" evidence="2">
    <location>
        <begin position="267"/>
        <end position="276"/>
    </location>
</feature>
<dbReference type="PANTHER" id="PTHR12877:SF15">
    <property type="entry name" value="RHO GUANINE NUCLEOTIDE EXCHANGE FACTOR 17"/>
    <property type="match status" value="1"/>
</dbReference>
<dbReference type="PROSITE" id="PS50010">
    <property type="entry name" value="DH_2"/>
    <property type="match status" value="1"/>
</dbReference>
<feature type="compositionally biased region" description="Pro residues" evidence="2">
    <location>
        <begin position="198"/>
        <end position="209"/>
    </location>
</feature>
<dbReference type="EMBL" id="OU015567">
    <property type="protein sequence ID" value="CAG5112679.1"/>
    <property type="molecule type" value="Genomic_DNA"/>
</dbReference>
<feature type="compositionally biased region" description="Acidic residues" evidence="2">
    <location>
        <begin position="346"/>
        <end position="369"/>
    </location>
</feature>
<dbReference type="Pfam" id="PF00621">
    <property type="entry name" value="RhoGEF"/>
    <property type="match status" value="1"/>
</dbReference>
<protein>
    <submittedName>
        <fullName evidence="4">Oidioi.mRNA.OKI2018_I69.chr2.g6867.t1.cds</fullName>
    </submittedName>
</protein>
<feature type="region of interest" description="Disordered" evidence="2">
    <location>
        <begin position="1"/>
        <end position="101"/>
    </location>
</feature>
<dbReference type="InterPro" id="IPR039919">
    <property type="entry name" value="ARHGEF10/ARHGEF17"/>
</dbReference>
<dbReference type="SMART" id="SM00325">
    <property type="entry name" value="RhoGEF"/>
    <property type="match status" value="1"/>
</dbReference>
<feature type="region of interest" description="Disordered" evidence="2">
    <location>
        <begin position="155"/>
        <end position="303"/>
    </location>
</feature>
<feature type="compositionally biased region" description="Polar residues" evidence="2">
    <location>
        <begin position="444"/>
        <end position="458"/>
    </location>
</feature>
<feature type="compositionally biased region" description="Polar residues" evidence="2">
    <location>
        <begin position="56"/>
        <end position="92"/>
    </location>
</feature>
<dbReference type="InterPro" id="IPR000219">
    <property type="entry name" value="DH_dom"/>
</dbReference>
<dbReference type="CDD" id="cd00160">
    <property type="entry name" value="RhoGEF"/>
    <property type="match status" value="1"/>
</dbReference>
<feature type="domain" description="DH" evidence="3">
    <location>
        <begin position="534"/>
        <end position="718"/>
    </location>
</feature>
<dbReference type="InterPro" id="IPR035899">
    <property type="entry name" value="DBL_dom_sf"/>
</dbReference>